<keyword evidence="3" id="KW-1185">Reference proteome</keyword>
<evidence type="ECO:0008006" key="4">
    <source>
        <dbReference type="Google" id="ProtNLM"/>
    </source>
</evidence>
<gene>
    <name evidence="2" type="ORF">GCM10010468_26880</name>
</gene>
<evidence type="ECO:0000313" key="2">
    <source>
        <dbReference type="EMBL" id="GAA3209465.1"/>
    </source>
</evidence>
<evidence type="ECO:0000313" key="3">
    <source>
        <dbReference type="Proteomes" id="UP001501237"/>
    </source>
</evidence>
<organism evidence="2 3">
    <name type="scientific">Actinocorallia longicatena</name>
    <dbReference type="NCBI Taxonomy" id="111803"/>
    <lineage>
        <taxon>Bacteria</taxon>
        <taxon>Bacillati</taxon>
        <taxon>Actinomycetota</taxon>
        <taxon>Actinomycetes</taxon>
        <taxon>Streptosporangiales</taxon>
        <taxon>Thermomonosporaceae</taxon>
        <taxon>Actinocorallia</taxon>
    </lineage>
</organism>
<name>A0ABP6Q843_9ACTN</name>
<evidence type="ECO:0000256" key="1">
    <source>
        <dbReference type="SAM" id="MobiDB-lite"/>
    </source>
</evidence>
<sequence length="88" mass="9461">MSEVEFEQSVALTELEEVRRDAAAAFRAVQDDVDARMLSGELSLEEAADRLSESGRQQVLRVDDAERAAGARVQDASGHGHGHGPGSR</sequence>
<dbReference type="RefSeq" id="WP_344827198.1">
    <property type="nucleotide sequence ID" value="NZ_BAAAUV010000006.1"/>
</dbReference>
<dbReference type="Proteomes" id="UP001501237">
    <property type="component" value="Unassembled WGS sequence"/>
</dbReference>
<protein>
    <recommendedName>
        <fullName evidence="4">Antitoxin VbhA domain-containing protein</fullName>
    </recommendedName>
</protein>
<comment type="caution">
    <text evidence="2">The sequence shown here is derived from an EMBL/GenBank/DDBJ whole genome shotgun (WGS) entry which is preliminary data.</text>
</comment>
<proteinExistence type="predicted"/>
<reference evidence="3" key="1">
    <citation type="journal article" date="2019" name="Int. J. Syst. Evol. Microbiol.">
        <title>The Global Catalogue of Microorganisms (GCM) 10K type strain sequencing project: providing services to taxonomists for standard genome sequencing and annotation.</title>
        <authorList>
            <consortium name="The Broad Institute Genomics Platform"/>
            <consortium name="The Broad Institute Genome Sequencing Center for Infectious Disease"/>
            <person name="Wu L."/>
            <person name="Ma J."/>
        </authorList>
    </citation>
    <scope>NUCLEOTIDE SEQUENCE [LARGE SCALE GENOMIC DNA]</scope>
    <source>
        <strain evidence="3">JCM 9377</strain>
    </source>
</reference>
<feature type="region of interest" description="Disordered" evidence="1">
    <location>
        <begin position="66"/>
        <end position="88"/>
    </location>
</feature>
<accession>A0ABP6Q843</accession>
<dbReference type="EMBL" id="BAAAUV010000006">
    <property type="protein sequence ID" value="GAA3209465.1"/>
    <property type="molecule type" value="Genomic_DNA"/>
</dbReference>